<dbReference type="InterPro" id="IPR007084">
    <property type="entry name" value="BRICHOS_dom"/>
</dbReference>
<accession>A0A913XVH4</accession>
<evidence type="ECO:0000313" key="4">
    <source>
        <dbReference type="EnsemblMetazoa" id="XP_020910487.1"/>
    </source>
</evidence>
<dbReference type="OMA" id="FNTRKMM"/>
<organism evidence="4 5">
    <name type="scientific">Exaiptasia diaphana</name>
    <name type="common">Tropical sea anemone</name>
    <name type="synonym">Aiptasia pulchella</name>
    <dbReference type="NCBI Taxonomy" id="2652724"/>
    <lineage>
        <taxon>Eukaryota</taxon>
        <taxon>Metazoa</taxon>
        <taxon>Cnidaria</taxon>
        <taxon>Anthozoa</taxon>
        <taxon>Hexacorallia</taxon>
        <taxon>Actiniaria</taxon>
        <taxon>Aiptasiidae</taxon>
        <taxon>Exaiptasia</taxon>
    </lineage>
</organism>
<keyword evidence="5" id="KW-1185">Reference proteome</keyword>
<dbReference type="PROSITE" id="PS50869">
    <property type="entry name" value="BRICHOS"/>
    <property type="match status" value="1"/>
</dbReference>
<dbReference type="EnsemblMetazoa" id="XM_021054828.1">
    <property type="protein sequence ID" value="XP_020910487.1"/>
    <property type="gene ID" value="LOC110248314"/>
</dbReference>
<dbReference type="InterPro" id="IPR051772">
    <property type="entry name" value="Gastrokine"/>
</dbReference>
<evidence type="ECO:0000259" key="3">
    <source>
        <dbReference type="PROSITE" id="PS50869"/>
    </source>
</evidence>
<dbReference type="Pfam" id="PF04089">
    <property type="entry name" value="BRICHOS"/>
    <property type="match status" value="1"/>
</dbReference>
<evidence type="ECO:0000256" key="2">
    <source>
        <dbReference type="SAM" id="SignalP"/>
    </source>
</evidence>
<sequence length="248" mass="28195">MKFLVAVLLVVCICSTKGHPIEEMNDLDLDASRSKSLERFNFHITENGTKFEQKIYIDRKKQLELFKSPAHNGNPDSEYMFDFEMNMTVSRIKENRVCHISPLPSDLPRPKSLAKGLNALSGSSKHNIQKVVNQWSVGPKVDKSKLRKEIRDFCGKFPVYRLEPFSLDSVSIGKTGRSKRATKKFILCNPGTPIGCNPNDWKLTCKVLQRAGTCVYYIYGCSLNKLTKQFDCRKKHQYDSIVCCDAAC</sequence>
<evidence type="ECO:0000313" key="5">
    <source>
        <dbReference type="Proteomes" id="UP000887567"/>
    </source>
</evidence>
<dbReference type="AlphaFoldDB" id="A0A913XVH4"/>
<name>A0A913XVH4_EXADI</name>
<reference evidence="4" key="1">
    <citation type="submission" date="2022-11" db="UniProtKB">
        <authorList>
            <consortium name="EnsemblMetazoa"/>
        </authorList>
    </citation>
    <scope>IDENTIFICATION</scope>
</reference>
<feature type="domain" description="BRICHOS" evidence="3">
    <location>
        <begin position="71"/>
        <end position="162"/>
    </location>
</feature>
<keyword evidence="2" id="KW-0732">Signal</keyword>
<dbReference type="SMART" id="SM01039">
    <property type="entry name" value="BRICHOS"/>
    <property type="match status" value="1"/>
</dbReference>
<dbReference type="RefSeq" id="XP_020910487.1">
    <property type="nucleotide sequence ID" value="XM_021054828.1"/>
</dbReference>
<protein>
    <recommendedName>
        <fullName evidence="3">BRICHOS domain-containing protein</fullName>
    </recommendedName>
</protein>
<dbReference type="Proteomes" id="UP000887567">
    <property type="component" value="Unplaced"/>
</dbReference>
<dbReference type="GeneID" id="110248314"/>
<dbReference type="OrthoDB" id="5989436at2759"/>
<proteinExistence type="predicted"/>
<keyword evidence="1" id="KW-1015">Disulfide bond</keyword>
<dbReference type="PANTHER" id="PTHR16483">
    <property type="entry name" value="GASTROKINE 1"/>
    <property type="match status" value="1"/>
</dbReference>
<feature type="chain" id="PRO_5037734655" description="BRICHOS domain-containing protein" evidence="2">
    <location>
        <begin position="19"/>
        <end position="248"/>
    </location>
</feature>
<evidence type="ECO:0000256" key="1">
    <source>
        <dbReference type="ARBA" id="ARBA00023157"/>
    </source>
</evidence>
<dbReference type="KEGG" id="epa:110248314"/>
<feature type="signal peptide" evidence="2">
    <location>
        <begin position="1"/>
        <end position="18"/>
    </location>
</feature>